<keyword evidence="2" id="KW-1185">Reference proteome</keyword>
<evidence type="ECO:0000313" key="2">
    <source>
        <dbReference type="Proteomes" id="UP000886501"/>
    </source>
</evidence>
<sequence length="396" mass="45420">MNLPQELLDEIFSHLPPHDEESLRACSLVAKRWVYPTQRLLFSSVVIDPNTYQSWKDSISPTNAELLSHVRSFYYFTWAPPPPHWSFPPIDALLDYLPSFCQLQDLTLCDVRIKSDFSEQVKIFSAFQYTLSSLSLHEISLPWIAFVTLVDFFPYLRNLEIRDPSYVEDDRQSIPLSRPLRGGLSIDMFTEEALGTFSSRLSGMEVAYNELTIYEIPTRLTPHCYQHIIDTCGESLKRLNFHSPGVPPALSYCSELRQLELYTIFPGKAERAVISSITSTDIRTIVFTSHPLHVTLCILLDDPCMPLLDDTMRGLVDKLCVLGYEHTLELEFRIHSVIFDYDLDYRKYFPKFGEKGRVRVLNTSNGKTLKVIHLSELVGAVYLLLSPSPSYGGRKY</sequence>
<accession>A0ACB6Z635</accession>
<organism evidence="1 2">
    <name type="scientific">Thelephora ganbajun</name>
    <name type="common">Ganba fungus</name>
    <dbReference type="NCBI Taxonomy" id="370292"/>
    <lineage>
        <taxon>Eukaryota</taxon>
        <taxon>Fungi</taxon>
        <taxon>Dikarya</taxon>
        <taxon>Basidiomycota</taxon>
        <taxon>Agaricomycotina</taxon>
        <taxon>Agaricomycetes</taxon>
        <taxon>Thelephorales</taxon>
        <taxon>Thelephoraceae</taxon>
        <taxon>Thelephora</taxon>
    </lineage>
</organism>
<dbReference type="EMBL" id="MU118100">
    <property type="protein sequence ID" value="KAF9645200.1"/>
    <property type="molecule type" value="Genomic_DNA"/>
</dbReference>
<dbReference type="Proteomes" id="UP000886501">
    <property type="component" value="Unassembled WGS sequence"/>
</dbReference>
<evidence type="ECO:0000313" key="1">
    <source>
        <dbReference type="EMBL" id="KAF9645200.1"/>
    </source>
</evidence>
<reference evidence="1" key="1">
    <citation type="submission" date="2019-10" db="EMBL/GenBank/DDBJ databases">
        <authorList>
            <consortium name="DOE Joint Genome Institute"/>
            <person name="Kuo A."/>
            <person name="Miyauchi S."/>
            <person name="Kiss E."/>
            <person name="Drula E."/>
            <person name="Kohler A."/>
            <person name="Sanchez-Garcia M."/>
            <person name="Andreopoulos B."/>
            <person name="Barry K.W."/>
            <person name="Bonito G."/>
            <person name="Buee M."/>
            <person name="Carver A."/>
            <person name="Chen C."/>
            <person name="Cichocki N."/>
            <person name="Clum A."/>
            <person name="Culley D."/>
            <person name="Crous P.W."/>
            <person name="Fauchery L."/>
            <person name="Girlanda M."/>
            <person name="Hayes R."/>
            <person name="Keri Z."/>
            <person name="Labutti K."/>
            <person name="Lipzen A."/>
            <person name="Lombard V."/>
            <person name="Magnuson J."/>
            <person name="Maillard F."/>
            <person name="Morin E."/>
            <person name="Murat C."/>
            <person name="Nolan M."/>
            <person name="Ohm R."/>
            <person name="Pangilinan J."/>
            <person name="Pereira M."/>
            <person name="Perotto S."/>
            <person name="Peter M."/>
            <person name="Riley R."/>
            <person name="Sitrit Y."/>
            <person name="Stielow B."/>
            <person name="Szollosi G."/>
            <person name="Zifcakova L."/>
            <person name="Stursova M."/>
            <person name="Spatafora J.W."/>
            <person name="Tedersoo L."/>
            <person name="Vaario L.-M."/>
            <person name="Yamada A."/>
            <person name="Yan M."/>
            <person name="Wang P."/>
            <person name="Xu J."/>
            <person name="Bruns T."/>
            <person name="Baldrian P."/>
            <person name="Vilgalys R."/>
            <person name="Henrissat B."/>
            <person name="Grigoriev I.V."/>
            <person name="Hibbett D."/>
            <person name="Nagy L.G."/>
            <person name="Martin F.M."/>
        </authorList>
    </citation>
    <scope>NUCLEOTIDE SEQUENCE</scope>
    <source>
        <strain evidence="1">P2</strain>
    </source>
</reference>
<protein>
    <submittedName>
        <fullName evidence="1">Uncharacterized protein</fullName>
    </submittedName>
</protein>
<comment type="caution">
    <text evidence="1">The sequence shown here is derived from an EMBL/GenBank/DDBJ whole genome shotgun (WGS) entry which is preliminary data.</text>
</comment>
<reference evidence="1" key="2">
    <citation type="journal article" date="2020" name="Nat. Commun.">
        <title>Large-scale genome sequencing of mycorrhizal fungi provides insights into the early evolution of symbiotic traits.</title>
        <authorList>
            <person name="Miyauchi S."/>
            <person name="Kiss E."/>
            <person name="Kuo A."/>
            <person name="Drula E."/>
            <person name="Kohler A."/>
            <person name="Sanchez-Garcia M."/>
            <person name="Morin E."/>
            <person name="Andreopoulos B."/>
            <person name="Barry K.W."/>
            <person name="Bonito G."/>
            <person name="Buee M."/>
            <person name="Carver A."/>
            <person name="Chen C."/>
            <person name="Cichocki N."/>
            <person name="Clum A."/>
            <person name="Culley D."/>
            <person name="Crous P.W."/>
            <person name="Fauchery L."/>
            <person name="Girlanda M."/>
            <person name="Hayes R.D."/>
            <person name="Keri Z."/>
            <person name="LaButti K."/>
            <person name="Lipzen A."/>
            <person name="Lombard V."/>
            <person name="Magnuson J."/>
            <person name="Maillard F."/>
            <person name="Murat C."/>
            <person name="Nolan M."/>
            <person name="Ohm R.A."/>
            <person name="Pangilinan J."/>
            <person name="Pereira M.F."/>
            <person name="Perotto S."/>
            <person name="Peter M."/>
            <person name="Pfister S."/>
            <person name="Riley R."/>
            <person name="Sitrit Y."/>
            <person name="Stielow J.B."/>
            <person name="Szollosi G."/>
            <person name="Zifcakova L."/>
            <person name="Stursova M."/>
            <person name="Spatafora J.W."/>
            <person name="Tedersoo L."/>
            <person name="Vaario L.M."/>
            <person name="Yamada A."/>
            <person name="Yan M."/>
            <person name="Wang P."/>
            <person name="Xu J."/>
            <person name="Bruns T."/>
            <person name="Baldrian P."/>
            <person name="Vilgalys R."/>
            <person name="Dunand C."/>
            <person name="Henrissat B."/>
            <person name="Grigoriev I.V."/>
            <person name="Hibbett D."/>
            <person name="Nagy L.G."/>
            <person name="Martin F.M."/>
        </authorList>
    </citation>
    <scope>NUCLEOTIDE SEQUENCE</scope>
    <source>
        <strain evidence="1">P2</strain>
    </source>
</reference>
<name>A0ACB6Z635_THEGA</name>
<gene>
    <name evidence="1" type="ORF">BDM02DRAFT_3271888</name>
</gene>
<proteinExistence type="predicted"/>